<accession>A0A6A0GYD5</accession>
<reference evidence="13" key="3">
    <citation type="submission" date="2019-06" db="EMBL/GenBank/DDBJ databases">
        <authorList>
            <person name="Poynton C."/>
            <person name="Hasenbein S."/>
            <person name="Benoit J.B."/>
            <person name="Sepulveda M.S."/>
            <person name="Poelchau M.F."/>
            <person name="Murali S.C."/>
            <person name="Chen S."/>
            <person name="Glastad K.M."/>
            <person name="Werren J.H."/>
            <person name="Vineis J.H."/>
            <person name="Bowen J.L."/>
            <person name="Friedrich M."/>
            <person name="Jones J."/>
            <person name="Robertson H.M."/>
            <person name="Feyereisen R."/>
            <person name="Mechler-Hickson A."/>
            <person name="Mathers N."/>
            <person name="Lee C.E."/>
            <person name="Colbourne J.K."/>
            <person name="Biales A."/>
            <person name="Johnston J.S."/>
            <person name="Wellborn G.A."/>
            <person name="Rosendale A.J."/>
            <person name="Cridge A.G."/>
            <person name="Munoz-Torres M.C."/>
            <person name="Bain P.A."/>
            <person name="Manny A.R."/>
            <person name="Major K.M."/>
            <person name="Lambert F.N."/>
            <person name="Vulpe C.D."/>
            <person name="Tuck P."/>
            <person name="Blalock B.J."/>
            <person name="Lin Y.-Y."/>
            <person name="Smith M.E."/>
            <person name="Ochoa-Acuna H."/>
            <person name="Chen M.-J.M."/>
            <person name="Childers C.P."/>
            <person name="Qu J."/>
            <person name="Dugan S."/>
            <person name="Lee S.L."/>
            <person name="Chao H."/>
            <person name="Dinh H."/>
            <person name="Han Y."/>
            <person name="Doddapaneni H."/>
            <person name="Worley K.C."/>
            <person name="Muzny D.M."/>
            <person name="Gibbs R.A."/>
            <person name="Richards S."/>
        </authorList>
    </citation>
    <scope>NUCLEOTIDE SEQUENCE</scope>
    <source>
        <strain evidence="13">HAZT.00-mixed</strain>
        <tissue evidence="13">Whole organism</tissue>
    </source>
</reference>
<feature type="region of interest" description="Disordered" evidence="7">
    <location>
        <begin position="1159"/>
        <end position="1191"/>
    </location>
</feature>
<sequence length="1339" mass="151448">MHNLKLKSIEARQHPIQLNSAICYNSLAEEFFIADVHGLSTLCRDESMKDTTVLLVTWKDFDISTACIISCDFINASVCITTQEGDVLVYSRDTREIEVAGSVGDGIRACCWSPDEELLVIVTGSKTVTILNSEFLPVGEFTLDQESFGKEALVNVGWGKKETQFHGTAGKEAAKVAVNTSVSRGLAVYDDGRPRVSWRGDGKMFVISYVDERINSRRLRIADRGGELLSTSEDTPVLEASLDWKPNGSLITSSQRLANKYNVIFFEKNGLRHGEFSLLERDGYYVREVSWNSDSSVLMVWLSQTASTCDLNSSCSTNDYIQLWTVNNYCWYLKDEIKLEGILNVFWHCEDSLKLAIVRQSGLLLFQYSLAVDRSTSESAANEAVVSVVSGSRLLMTHFKQSKIPPPSCAYEVQFQDQVEAIAFAPKLRSTHDEKTAEAFVCVLHGKKLSFLASTEATENLDSFNTKVDFRLGRSPLFKVKFPLSKVIYEANLQSELKDSRIYNVLWTSNNRIVGVKYNFKTDIQSILSVNFVGNQAEIKEEPCPFGQVVALTSLGDETFFLSSSGVVYKFDFEGCGCREVQTHDGTNIVFPSRCLQLTACIVDDKIIFLGWNERGRLFLNNQQLYGNCSSFLVHDDHLLLTTLNHKLLMLPLKMEVFNAVLNSCEQSTAIAGERNVERGSKLITAVPGDCEVVLQMPRGNIEIIYPRPLLVHLLRRLLDDREYHRCVEIMRKHRIDMNLIYDHDPCAFLANCNEFVESVDNAGWIDLFLAGLKNTDSTRSLYAFNYKDAAPKLTPTDPNASDSKVDTICKAVREAMIAVNENKFLLPILTSYVKMDAGQMDEALRRLQRMRLEKSGDISCEEGLRHLLYIADADALCDVALGTYDFDLVMMVFEKSQKDPKEFLPFLNNLKKMETNYMKYSINVYLKRYKEAFRSLRETGSLHLEECLALVKREKLFSEGLECLKGNDVLYGAVTEAYANYNVGRGQYQEAALLYERSQAFGEALEAYLQICNWRKVFMMAMKLKYQKEQMLELYYTVIEKLKERKMFRDASIVYLDYLQNEEDAIACLALASQWDEAVALSLKYNRSDLVETVVVPELMKQTKSIAGDISALSVSFSESCSRLSVVRELKEKEYLDSLEHHDDTQLDGDVYCDSSTVTGHSTRSASSGASGRTYRSAKNRRKLERKKFSTKEGSAYEDLGLISELHGMITRADELAVLVSNTLATLFSFGEDEEAMQLQESLHNLYRLMEMKQSSIWPSEIMDTDEAISGPHLTTAELMKSRMLNSGHDACASNERVVRRMRELEPHLRYPPILKRPPNWALGFLQRNKQLGSKATL</sequence>
<dbReference type="Gene3D" id="2.130.10.10">
    <property type="entry name" value="YVTN repeat-like/Quinoprotein amine dehydrogenase"/>
    <property type="match status" value="1"/>
</dbReference>
<evidence type="ECO:0000259" key="8">
    <source>
        <dbReference type="Pfam" id="PF04762"/>
    </source>
</evidence>
<dbReference type="InterPro" id="IPR056165">
    <property type="entry name" value="Beta-prop_ELP1_2nd"/>
</dbReference>
<evidence type="ECO:0000259" key="9">
    <source>
        <dbReference type="Pfam" id="PF23797"/>
    </source>
</evidence>
<evidence type="ECO:0000256" key="7">
    <source>
        <dbReference type="SAM" id="MobiDB-lite"/>
    </source>
</evidence>
<dbReference type="Pfam" id="PF23878">
    <property type="entry name" value="TPR_ELP1"/>
    <property type="match status" value="1"/>
</dbReference>
<proteinExistence type="inferred from homology"/>
<dbReference type="GO" id="GO:0002926">
    <property type="term" value="P:tRNA wobble base 5-methoxycarbonylmethyl-2-thiouridinylation"/>
    <property type="evidence" value="ECO:0007669"/>
    <property type="project" value="TreeGrafter"/>
</dbReference>
<feature type="domain" description="ELP1 three-helical bundle" evidence="12">
    <location>
        <begin position="1090"/>
        <end position="1256"/>
    </location>
</feature>
<dbReference type="Pfam" id="PF04762">
    <property type="entry name" value="Beta-prop_ELP1_1st"/>
    <property type="match status" value="1"/>
</dbReference>
<evidence type="ECO:0000256" key="5">
    <source>
        <dbReference type="ARBA" id="ARBA00029535"/>
    </source>
</evidence>
<evidence type="ECO:0000313" key="13">
    <source>
        <dbReference type="EMBL" id="KAA0192735.1"/>
    </source>
</evidence>
<keyword evidence="6" id="KW-0539">Nucleus</keyword>
<evidence type="ECO:0000313" key="14">
    <source>
        <dbReference type="Proteomes" id="UP000694843"/>
    </source>
</evidence>
<comment type="subcellular location">
    <subcellularLocation>
        <location evidence="6">Cytoplasm</location>
    </subcellularLocation>
    <subcellularLocation>
        <location evidence="6">Nucleus</location>
    </subcellularLocation>
</comment>
<protein>
    <recommendedName>
        <fullName evidence="5 6">Elongator complex protein 1</fullName>
    </recommendedName>
</protein>
<evidence type="ECO:0000256" key="6">
    <source>
        <dbReference type="PIRNR" id="PIRNR017233"/>
    </source>
</evidence>
<evidence type="ECO:0000256" key="1">
    <source>
        <dbReference type="ARBA" id="ARBA00005043"/>
    </source>
</evidence>
<dbReference type="EMBL" id="JQDR03011453">
    <property type="protein sequence ID" value="KAA0192735.1"/>
    <property type="molecule type" value="Genomic_DNA"/>
</dbReference>
<organism evidence="13">
    <name type="scientific">Hyalella azteca</name>
    <name type="common">Amphipod</name>
    <dbReference type="NCBI Taxonomy" id="294128"/>
    <lineage>
        <taxon>Eukaryota</taxon>
        <taxon>Metazoa</taxon>
        <taxon>Ecdysozoa</taxon>
        <taxon>Arthropoda</taxon>
        <taxon>Crustacea</taxon>
        <taxon>Multicrustacea</taxon>
        <taxon>Malacostraca</taxon>
        <taxon>Eumalacostraca</taxon>
        <taxon>Peracarida</taxon>
        <taxon>Amphipoda</taxon>
        <taxon>Senticaudata</taxon>
        <taxon>Talitrida</taxon>
        <taxon>Talitroidea</taxon>
        <taxon>Hyalellidae</taxon>
        <taxon>Hyalella</taxon>
    </lineage>
</organism>
<comment type="pathway">
    <text evidence="1">tRNA modification; 5-methoxycarbonylmethyl-2-thiouridine-tRNA biosynthesis.</text>
</comment>
<feature type="domain" description="ELP1 first N-terminal beta-propeller" evidence="8">
    <location>
        <begin position="15"/>
        <end position="348"/>
    </location>
</feature>
<evidence type="ECO:0000259" key="11">
    <source>
        <dbReference type="Pfam" id="PF23925"/>
    </source>
</evidence>
<dbReference type="PANTHER" id="PTHR12747:SF0">
    <property type="entry name" value="ELONGATOR COMPLEX PROTEIN 1"/>
    <property type="match status" value="1"/>
</dbReference>
<dbReference type="InterPro" id="IPR056167">
    <property type="entry name" value="A-sol_ELP1"/>
</dbReference>
<dbReference type="RefSeq" id="XP_018015394.1">
    <property type="nucleotide sequence ID" value="XM_018159905.2"/>
</dbReference>
<dbReference type="PIRSF" id="PIRSF017233">
    <property type="entry name" value="IKAP"/>
    <property type="match status" value="1"/>
</dbReference>
<dbReference type="PANTHER" id="PTHR12747">
    <property type="entry name" value="ELONGATOR COMPLEX PROTEIN 1"/>
    <property type="match status" value="1"/>
</dbReference>
<feature type="domain" description="ELP1 alpha-solenoid" evidence="11">
    <location>
        <begin position="708"/>
        <end position="911"/>
    </location>
</feature>
<dbReference type="OMA" id="WRESLYC"/>
<evidence type="ECO:0000256" key="2">
    <source>
        <dbReference type="ARBA" id="ARBA00006086"/>
    </source>
</evidence>
<dbReference type="InterPro" id="IPR056166">
    <property type="entry name" value="TPR_ELP1"/>
</dbReference>
<dbReference type="SUPFAM" id="SSF50985">
    <property type="entry name" value="RCC1/BLIP-II"/>
    <property type="match status" value="1"/>
</dbReference>
<dbReference type="Proteomes" id="UP000711488">
    <property type="component" value="Unassembled WGS sequence"/>
</dbReference>
<dbReference type="Pfam" id="PF23936">
    <property type="entry name" value="HB_ELP1"/>
    <property type="match status" value="1"/>
</dbReference>
<dbReference type="Pfam" id="PF23925">
    <property type="entry name" value="A-sol_ELP1"/>
    <property type="match status" value="1"/>
</dbReference>
<reference evidence="15" key="4">
    <citation type="submission" date="2025-04" db="UniProtKB">
        <authorList>
            <consortium name="RefSeq"/>
        </authorList>
    </citation>
    <scope>IDENTIFICATION</scope>
    <source>
        <tissue evidence="15">Whole organism</tissue>
    </source>
</reference>
<dbReference type="InterPro" id="IPR056164">
    <property type="entry name" value="Beta-prop_ELP1_1st"/>
</dbReference>
<dbReference type="GO" id="GO:0033588">
    <property type="term" value="C:elongator holoenzyme complex"/>
    <property type="evidence" value="ECO:0007669"/>
    <property type="project" value="InterPro"/>
</dbReference>
<dbReference type="GO" id="GO:0005829">
    <property type="term" value="C:cytosol"/>
    <property type="evidence" value="ECO:0007669"/>
    <property type="project" value="TreeGrafter"/>
</dbReference>
<feature type="compositionally biased region" description="Basic residues" evidence="7">
    <location>
        <begin position="1177"/>
        <end position="1187"/>
    </location>
</feature>
<keyword evidence="4" id="KW-0819">tRNA processing</keyword>
<dbReference type="InterPro" id="IPR006849">
    <property type="entry name" value="Elp1"/>
</dbReference>
<dbReference type="CTD" id="8518"/>
<feature type="domain" description="ELP1 N-terminal second beta-propeller" evidence="9">
    <location>
        <begin position="388"/>
        <end position="684"/>
    </location>
</feature>
<feature type="domain" description="ELP1 TPR" evidence="10">
    <location>
        <begin position="918"/>
        <end position="1079"/>
    </location>
</feature>
<dbReference type="GeneID" id="108672259"/>
<dbReference type="Pfam" id="PF23797">
    <property type="entry name" value="Beta-prop_ELP1_2nd"/>
    <property type="match status" value="1"/>
</dbReference>
<evidence type="ECO:0000313" key="15">
    <source>
        <dbReference type="RefSeq" id="XP_018015394.1"/>
    </source>
</evidence>
<name>A0A6A0GYD5_HYAAZ</name>
<comment type="function">
    <text evidence="6">Component of the elongator complex which is required for multiple tRNA modifications, including mcm5U (5-methoxycarbonylmethyl uridine), mcm5s2U (5-methoxycarbonylmethyl-2-thiouridine), and ncm5U (5-carbamoylmethyl uridine). The elongator complex catalyzes formation of carboxymethyluridine in the wobble base at position 34 in tRNAs.</text>
</comment>
<evidence type="ECO:0000259" key="10">
    <source>
        <dbReference type="Pfam" id="PF23878"/>
    </source>
</evidence>
<dbReference type="SUPFAM" id="SSF82171">
    <property type="entry name" value="DPP6 N-terminal domain-like"/>
    <property type="match status" value="1"/>
</dbReference>
<reference evidence="13" key="2">
    <citation type="journal article" date="2018" name="Environ. Sci. Technol.">
        <title>The Toxicogenome of Hyalella azteca: A Model for Sediment Ecotoxicology and Evolutionary Toxicology.</title>
        <authorList>
            <person name="Poynton H.C."/>
            <person name="Hasenbein S."/>
            <person name="Benoit J.B."/>
            <person name="Sepulveda M.S."/>
            <person name="Poelchau M.F."/>
            <person name="Hughes D.S.T."/>
            <person name="Murali S.C."/>
            <person name="Chen S."/>
            <person name="Glastad K.M."/>
            <person name="Goodisman M.A.D."/>
            <person name="Werren J.H."/>
            <person name="Vineis J.H."/>
            <person name="Bowen J.L."/>
            <person name="Friedrich M."/>
            <person name="Jones J."/>
            <person name="Robertson H.M."/>
            <person name="Feyereisen R."/>
            <person name="Mechler-Hickson A."/>
            <person name="Mathers N."/>
            <person name="Lee C.E."/>
            <person name="Colbourne J.K."/>
            <person name="Biales A."/>
            <person name="Johnston J.S."/>
            <person name="Wellborn G.A."/>
            <person name="Rosendale A.J."/>
            <person name="Cridge A.G."/>
            <person name="Munoz-Torres M.C."/>
            <person name="Bain P.A."/>
            <person name="Manny A.R."/>
            <person name="Major K.M."/>
            <person name="Lambert F.N."/>
            <person name="Vulpe C.D."/>
            <person name="Tuck P."/>
            <person name="Blalock B.J."/>
            <person name="Lin Y.Y."/>
            <person name="Smith M.E."/>
            <person name="Ochoa-Acuna H."/>
            <person name="Chen M.M."/>
            <person name="Childers C.P."/>
            <person name="Qu J."/>
            <person name="Dugan S."/>
            <person name="Lee S.L."/>
            <person name="Chao H."/>
            <person name="Dinh H."/>
            <person name="Han Y."/>
            <person name="Doddapaneni H."/>
            <person name="Worley K.C."/>
            <person name="Muzny D.M."/>
            <person name="Gibbs R.A."/>
            <person name="Richards S."/>
        </authorList>
    </citation>
    <scope>NUCLEOTIDE SEQUENCE</scope>
    <source>
        <strain evidence="13">HAZT.00-mixed</strain>
        <tissue evidence="13">Whole organism</tissue>
    </source>
</reference>
<dbReference type="InterPro" id="IPR015943">
    <property type="entry name" value="WD40/YVTN_repeat-like_dom_sf"/>
</dbReference>
<dbReference type="Proteomes" id="UP000694843">
    <property type="component" value="Unplaced"/>
</dbReference>
<comment type="similarity">
    <text evidence="2 6">Belongs to the ELP1/IKA1 family.</text>
</comment>
<dbReference type="GO" id="GO:0005634">
    <property type="term" value="C:nucleus"/>
    <property type="evidence" value="ECO:0007669"/>
    <property type="project" value="UniProtKB-SubCell"/>
</dbReference>
<keyword evidence="3 6" id="KW-0963">Cytoplasm</keyword>
<dbReference type="InterPro" id="IPR009091">
    <property type="entry name" value="RCC1/BLIP-II"/>
</dbReference>
<dbReference type="UniPathway" id="UPA00988"/>
<dbReference type="OrthoDB" id="40048at2759"/>
<dbReference type="KEGG" id="hazt:108672259"/>
<reference evidence="13" key="1">
    <citation type="submission" date="2014-08" db="EMBL/GenBank/DDBJ databases">
        <authorList>
            <person name="Murali S."/>
            <person name="Richards S."/>
            <person name="Bandaranaike D."/>
            <person name="Bellair M."/>
            <person name="Blankenburg K."/>
            <person name="Chao H."/>
            <person name="Dinh H."/>
            <person name="Doddapaneni H."/>
            <person name="Dugan-Rocha S."/>
            <person name="Elkadiri S."/>
            <person name="Gnanaolivu R."/>
            <person name="Hughes D."/>
            <person name="Lee S."/>
            <person name="Li M."/>
            <person name="Ming W."/>
            <person name="Munidasa M."/>
            <person name="Muniz J."/>
            <person name="Nguyen L."/>
            <person name="Osuji N."/>
            <person name="Pu L.-L."/>
            <person name="Puazo M."/>
            <person name="Skinner E."/>
            <person name="Qu C."/>
            <person name="Quiroz J."/>
            <person name="Raj R."/>
            <person name="Weissenberger G."/>
            <person name="Xin Y."/>
            <person name="Zou X."/>
            <person name="Han Y."/>
            <person name="Worley K."/>
            <person name="Muzny D."/>
            <person name="Gibbs R."/>
        </authorList>
    </citation>
    <scope>NUCLEOTIDE SEQUENCE</scope>
    <source>
        <strain evidence="13">HAZT.00-mixed</strain>
        <tissue evidence="13">Whole organism</tissue>
    </source>
</reference>
<evidence type="ECO:0000256" key="3">
    <source>
        <dbReference type="ARBA" id="ARBA00022490"/>
    </source>
</evidence>
<dbReference type="InterPro" id="IPR056169">
    <property type="entry name" value="HB_ELP1"/>
</dbReference>
<evidence type="ECO:0000259" key="12">
    <source>
        <dbReference type="Pfam" id="PF23936"/>
    </source>
</evidence>
<keyword evidence="14" id="KW-1185">Reference proteome</keyword>
<gene>
    <name evidence="15" type="primary">LOC108672259</name>
    <name evidence="13" type="ORF">HAZT_HAZT001903</name>
</gene>
<dbReference type="GO" id="GO:0000049">
    <property type="term" value="F:tRNA binding"/>
    <property type="evidence" value="ECO:0007669"/>
    <property type="project" value="TreeGrafter"/>
</dbReference>
<feature type="compositionally biased region" description="Low complexity" evidence="7">
    <location>
        <begin position="1160"/>
        <end position="1176"/>
    </location>
</feature>
<evidence type="ECO:0000256" key="4">
    <source>
        <dbReference type="ARBA" id="ARBA00022694"/>
    </source>
</evidence>